<dbReference type="PANTHER" id="PTHR43400">
    <property type="entry name" value="FUMARATE REDUCTASE"/>
    <property type="match status" value="1"/>
</dbReference>
<organism evidence="6 7">
    <name type="scientific">Microbacterium wangchenii</name>
    <dbReference type="NCBI Taxonomy" id="2541726"/>
    <lineage>
        <taxon>Bacteria</taxon>
        <taxon>Bacillati</taxon>
        <taxon>Actinomycetota</taxon>
        <taxon>Actinomycetes</taxon>
        <taxon>Micrococcales</taxon>
        <taxon>Microbacteriaceae</taxon>
        <taxon>Microbacterium</taxon>
    </lineage>
</organism>
<dbReference type="SUPFAM" id="SSF56425">
    <property type="entry name" value="Succinate dehydrogenase/fumarate reductase flavoprotein, catalytic domain"/>
    <property type="match status" value="1"/>
</dbReference>
<dbReference type="InterPro" id="IPR036188">
    <property type="entry name" value="FAD/NAD-bd_sf"/>
</dbReference>
<comment type="cofactor">
    <cofactor evidence="1">
        <name>FAD</name>
        <dbReference type="ChEBI" id="CHEBI:57692"/>
    </cofactor>
</comment>
<keyword evidence="3" id="KW-0274">FAD</keyword>
<evidence type="ECO:0000256" key="3">
    <source>
        <dbReference type="ARBA" id="ARBA00022827"/>
    </source>
</evidence>
<evidence type="ECO:0000313" key="6">
    <source>
        <dbReference type="EMBL" id="QBR90015.1"/>
    </source>
</evidence>
<evidence type="ECO:0000256" key="1">
    <source>
        <dbReference type="ARBA" id="ARBA00001974"/>
    </source>
</evidence>
<gene>
    <name evidence="6" type="ORF">E4K62_15755</name>
</gene>
<keyword evidence="4" id="KW-0560">Oxidoreductase</keyword>
<proteinExistence type="predicted"/>
<dbReference type="SUPFAM" id="SSF51905">
    <property type="entry name" value="FAD/NAD(P)-binding domain"/>
    <property type="match status" value="1"/>
</dbReference>
<reference evidence="6 7" key="1">
    <citation type="submission" date="2019-03" db="EMBL/GenBank/DDBJ databases">
        <authorList>
            <person name="Dong K."/>
        </authorList>
    </citation>
    <scope>NUCLEOTIDE SEQUENCE [LARGE SCALE GENOMIC DNA]</scope>
    <source>
        <strain evidence="7">dk512</strain>
    </source>
</reference>
<dbReference type="Proteomes" id="UP000295748">
    <property type="component" value="Chromosome"/>
</dbReference>
<dbReference type="InterPro" id="IPR050315">
    <property type="entry name" value="FAD-oxidoreductase_2"/>
</dbReference>
<dbReference type="Gene3D" id="3.50.50.60">
    <property type="entry name" value="FAD/NAD(P)-binding domain"/>
    <property type="match status" value="1"/>
</dbReference>
<dbReference type="PRINTS" id="PR00411">
    <property type="entry name" value="PNDRDTASEI"/>
</dbReference>
<evidence type="ECO:0000313" key="7">
    <source>
        <dbReference type="Proteomes" id="UP000295748"/>
    </source>
</evidence>
<dbReference type="Gene3D" id="3.90.700.10">
    <property type="entry name" value="Succinate dehydrogenase/fumarate reductase flavoprotein, catalytic domain"/>
    <property type="match status" value="1"/>
</dbReference>
<dbReference type="InterPro" id="IPR003953">
    <property type="entry name" value="FAD-dep_OxRdtase_2_FAD-bd"/>
</dbReference>
<dbReference type="PRINTS" id="PR00368">
    <property type="entry name" value="FADPNR"/>
</dbReference>
<feature type="domain" description="FAD-dependent oxidoreductase 2 FAD-binding" evidence="5">
    <location>
        <begin position="6"/>
        <end position="422"/>
    </location>
</feature>
<dbReference type="InterPro" id="IPR027477">
    <property type="entry name" value="Succ_DH/fumarate_Rdtase_cat_sf"/>
</dbReference>
<evidence type="ECO:0000256" key="4">
    <source>
        <dbReference type="ARBA" id="ARBA00023002"/>
    </source>
</evidence>
<evidence type="ECO:0000259" key="5">
    <source>
        <dbReference type="Pfam" id="PF00890"/>
    </source>
</evidence>
<keyword evidence="7" id="KW-1185">Reference proteome</keyword>
<dbReference type="Pfam" id="PF00890">
    <property type="entry name" value="FAD_binding_2"/>
    <property type="match status" value="1"/>
</dbReference>
<dbReference type="RefSeq" id="WP_135069147.1">
    <property type="nucleotide sequence ID" value="NZ_CP038266.1"/>
</dbReference>
<sequence length="456" mass="47110">MERDVDVIVVGAGGCGLTAAIAAAEAGASVALLEKEERAGGNTWLSTGSVPAAGSRFQKEAGVQDSPEIMAADLLRKSGPHDAESTVELLARESASLVEWLVDDHQVDLRLITDYKHVGHSITRLHAPAARKGEFLVKDLVAAAERLGVEVVTGNPVAGLLIEDGAVVGVRVAGERSGEYELRAGAVVLAANGFGGNREMLRQWIPEIAEAQYFGAHGSTGEAIAWSEELGSQVGNMGAYQGYAAVAYLHGSIVSWTTVEMGACLLSPSGERMGDESVGYSAFAPVVSAVTEESWVVLDQRIRDYVLGNEEEFRDLVEMGGLAEAADEAAVARIIGADEATVAASLEEFAQAAQGNRPDPFGRTDFGFGPLGRPYYVVRSVPALFHTQGGVTVTDTAAVVHADGTTIPGLFAGGGVAAGVSGRDGADGYSSGNGLLTAIGLGRIAGLSAARTAGEE</sequence>
<accession>A0ABX5SUZ9</accession>
<evidence type="ECO:0000256" key="2">
    <source>
        <dbReference type="ARBA" id="ARBA00022630"/>
    </source>
</evidence>
<dbReference type="PANTHER" id="PTHR43400:SF7">
    <property type="entry name" value="FAD-DEPENDENT OXIDOREDUCTASE 2 FAD BINDING DOMAIN-CONTAINING PROTEIN"/>
    <property type="match status" value="1"/>
</dbReference>
<name>A0ABX5SUZ9_9MICO</name>
<protein>
    <submittedName>
        <fullName evidence="6">FAD-dependent oxidoreductase</fullName>
    </submittedName>
</protein>
<keyword evidence="2" id="KW-0285">Flavoprotein</keyword>
<dbReference type="EMBL" id="CP038266">
    <property type="protein sequence ID" value="QBR90015.1"/>
    <property type="molecule type" value="Genomic_DNA"/>
</dbReference>